<dbReference type="KEGG" id="lyd:D7I47_13360"/>
<dbReference type="SUPFAM" id="SSF56024">
    <property type="entry name" value="Phospholipase D/nuclease"/>
    <property type="match status" value="1"/>
</dbReference>
<feature type="domain" description="PLD phosphodiesterase" evidence="2">
    <location>
        <begin position="96"/>
        <end position="123"/>
    </location>
</feature>
<dbReference type="CDD" id="cd00138">
    <property type="entry name" value="PLDc_SF"/>
    <property type="match status" value="1"/>
</dbReference>
<dbReference type="InterPro" id="IPR025202">
    <property type="entry name" value="PLD-like_dom"/>
</dbReference>
<proteinExistence type="predicted"/>
<reference evidence="4" key="1">
    <citation type="submission" date="2018-09" db="EMBL/GenBank/DDBJ databases">
        <title>Genome sequencing of strain 2DFWR-13.</title>
        <authorList>
            <person name="Heo J."/>
            <person name="Kim S.-J."/>
            <person name="Kwon S.-W."/>
        </authorList>
    </citation>
    <scope>NUCLEOTIDE SEQUENCE [LARGE SCALE GENOMIC DNA]</scope>
    <source>
        <strain evidence="4">2DFWR-13</strain>
    </source>
</reference>
<keyword evidence="1" id="KW-0175">Coiled coil</keyword>
<evidence type="ECO:0000259" key="2">
    <source>
        <dbReference type="PROSITE" id="PS50035"/>
    </source>
</evidence>
<evidence type="ECO:0000313" key="3">
    <source>
        <dbReference type="EMBL" id="AYF99144.1"/>
    </source>
</evidence>
<sequence length="444" mass="49141">MGRVATGTLSDMSTGKLLARDVYPGWKRMAASATESIRVFTPYLDSLLARLLANAVISTPQISVVTDLSPNSGALTYRRQLLGLRQLLTAGVEVRSLPRLHAKVMVVDGKRLTVGSQNFTSYARGSRETTASFASAGSERDFLAELDRWFAESTMVDLALVEALLDGLKAELEAERDAHALVVARYEELLEEHQDRQRRLAIGVRNPSFTARLERAAATAQKRMAQASLRAWVDWTDGYYKALVVDEYADLTRWSINEADGSVGQVRLTKLYMHPVLLAPSGRMGFARLAMTRSTYVRFSVDMGAFTVGGLRFNVSVRLPKKPDEANMEIVLRPAAEYATGGLTLRLAFDGAAFEVVSCQPVDANPIRYRDNYWLDWKAVDVDELVAAVTDPANVASLTSFALQPFRYKELGTHDKNAAEFFPAHCTLTLVQVGERRVLIARAR</sequence>
<dbReference type="InterPro" id="IPR001736">
    <property type="entry name" value="PLipase_D/transphosphatidylase"/>
</dbReference>
<dbReference type="EMBL" id="CP032630">
    <property type="protein sequence ID" value="AYF99144.1"/>
    <property type="molecule type" value="Genomic_DNA"/>
</dbReference>
<accession>A0A387B5Y8</accession>
<dbReference type="AlphaFoldDB" id="A0A387B5Y8"/>
<evidence type="ECO:0000313" key="4">
    <source>
        <dbReference type="Proteomes" id="UP000278886"/>
    </source>
</evidence>
<dbReference type="Pfam" id="PF13091">
    <property type="entry name" value="PLDc_2"/>
    <property type="match status" value="1"/>
</dbReference>
<evidence type="ECO:0000256" key="1">
    <source>
        <dbReference type="SAM" id="Coils"/>
    </source>
</evidence>
<keyword evidence="4" id="KW-1185">Reference proteome</keyword>
<feature type="coiled-coil region" evidence="1">
    <location>
        <begin position="158"/>
        <end position="230"/>
    </location>
</feature>
<dbReference type="PROSITE" id="PS50035">
    <property type="entry name" value="PLD"/>
    <property type="match status" value="1"/>
</dbReference>
<dbReference type="GO" id="GO:0032049">
    <property type="term" value="P:cardiolipin biosynthetic process"/>
    <property type="evidence" value="ECO:0007669"/>
    <property type="project" value="UniProtKB-ARBA"/>
</dbReference>
<dbReference type="PANTHER" id="PTHR21248:SF22">
    <property type="entry name" value="PHOSPHOLIPASE D"/>
    <property type="match status" value="1"/>
</dbReference>
<organism evidence="3 4">
    <name type="scientific">Protaetiibacter intestinalis</name>
    <dbReference type="NCBI Taxonomy" id="2419774"/>
    <lineage>
        <taxon>Bacteria</taxon>
        <taxon>Bacillati</taxon>
        <taxon>Actinomycetota</taxon>
        <taxon>Actinomycetes</taxon>
        <taxon>Micrococcales</taxon>
        <taxon>Microbacteriaceae</taxon>
        <taxon>Protaetiibacter</taxon>
    </lineage>
</organism>
<dbReference type="PANTHER" id="PTHR21248">
    <property type="entry name" value="CARDIOLIPIN SYNTHASE"/>
    <property type="match status" value="1"/>
</dbReference>
<gene>
    <name evidence="3" type="ORF">D7I47_13360</name>
</gene>
<dbReference type="Gene3D" id="3.30.870.10">
    <property type="entry name" value="Endonuclease Chain A"/>
    <property type="match status" value="1"/>
</dbReference>
<dbReference type="Proteomes" id="UP000278886">
    <property type="component" value="Chromosome"/>
</dbReference>
<name>A0A387B5Y8_9MICO</name>
<dbReference type="GO" id="GO:0030572">
    <property type="term" value="F:phosphatidyltransferase activity"/>
    <property type="evidence" value="ECO:0007669"/>
    <property type="project" value="UniProtKB-ARBA"/>
</dbReference>
<protein>
    <submittedName>
        <fullName evidence="3">Phosphatidylserine/phosphatidylglycerophosphate/ cardiolipin synthase family protein</fullName>
    </submittedName>
</protein>